<keyword evidence="2" id="KW-0805">Transcription regulation</keyword>
<dbReference type="RefSeq" id="WP_043634192.1">
    <property type="nucleotide sequence ID" value="NZ_CP109905.1"/>
</dbReference>
<dbReference type="PANTHER" id="PTHR30118:SF15">
    <property type="entry name" value="TRANSCRIPTIONAL REGULATORY PROTEIN"/>
    <property type="match status" value="1"/>
</dbReference>
<evidence type="ECO:0000313" key="6">
    <source>
        <dbReference type="EMBL" id="OQS33984.1"/>
    </source>
</evidence>
<dbReference type="GO" id="GO:0003700">
    <property type="term" value="F:DNA-binding transcription factor activity"/>
    <property type="evidence" value="ECO:0007669"/>
    <property type="project" value="InterPro"/>
</dbReference>
<dbReference type="InterPro" id="IPR050389">
    <property type="entry name" value="LysR-type_TF"/>
</dbReference>
<dbReference type="InterPro" id="IPR000847">
    <property type="entry name" value="LysR_HTH_N"/>
</dbReference>
<feature type="domain" description="HTH lysR-type" evidence="5">
    <location>
        <begin position="6"/>
        <end position="63"/>
    </location>
</feature>
<keyword evidence="3" id="KW-0238">DNA-binding</keyword>
<evidence type="ECO:0000256" key="3">
    <source>
        <dbReference type="ARBA" id="ARBA00023125"/>
    </source>
</evidence>
<dbReference type="InterPro" id="IPR036388">
    <property type="entry name" value="WH-like_DNA-bd_sf"/>
</dbReference>
<dbReference type="Proteomes" id="UP000192721">
    <property type="component" value="Unassembled WGS sequence"/>
</dbReference>
<comment type="similarity">
    <text evidence="1">Belongs to the LysR transcriptional regulatory family.</text>
</comment>
<dbReference type="PRINTS" id="PR00039">
    <property type="entry name" value="HTHLYSR"/>
</dbReference>
<dbReference type="Gene3D" id="1.10.10.10">
    <property type="entry name" value="Winged helix-like DNA-binding domain superfamily/Winged helix DNA-binding domain"/>
    <property type="match status" value="1"/>
</dbReference>
<proteinExistence type="inferred from homology"/>
<keyword evidence="4" id="KW-0804">Transcription</keyword>
<dbReference type="PROSITE" id="PS50931">
    <property type="entry name" value="HTH_LYSR"/>
    <property type="match status" value="1"/>
</dbReference>
<reference evidence="6 7" key="1">
    <citation type="submission" date="2017-02" db="EMBL/GenBank/DDBJ databases">
        <title>Chromobacterium haemolyticum H5244.</title>
        <authorList>
            <person name="Gulvik C.A."/>
        </authorList>
    </citation>
    <scope>NUCLEOTIDE SEQUENCE [LARGE SCALE GENOMIC DNA]</scope>
    <source>
        <strain evidence="6 7">H5244</strain>
    </source>
</reference>
<dbReference type="GO" id="GO:0003677">
    <property type="term" value="F:DNA binding"/>
    <property type="evidence" value="ECO:0007669"/>
    <property type="project" value="UniProtKB-KW"/>
</dbReference>
<dbReference type="EMBL" id="MUKV01000035">
    <property type="protein sequence ID" value="OQS33984.1"/>
    <property type="molecule type" value="Genomic_DNA"/>
</dbReference>
<evidence type="ECO:0000256" key="1">
    <source>
        <dbReference type="ARBA" id="ARBA00009437"/>
    </source>
</evidence>
<evidence type="ECO:0000256" key="4">
    <source>
        <dbReference type="ARBA" id="ARBA00023163"/>
    </source>
</evidence>
<name>A0A1W0CGR6_9NEIS</name>
<sequence>MDTKRLDLNLLVTLEALLVEQNVTRAAARLSLSQPAVSAQLNRLRELFDDPLLVTVHRGMYPTAKALEMFEPLRKALNEVRATVAGHQDFEPASADLTVAIACTDYLQAALLIPLARELHKSAPGVRVAVRTLDPHRLEAQLEQGDLDLALLTPPAAPSKLNSCRLFDEHYVLIGRRDHPALKEGLSVEEYAALDHVIVSLDGNGFFTPVDRTLAALGLRRNVVLSAASFLFVPEMVAQSDFVALVPQRLVQDRGDALKQVEFPLPTESFEVGMVWHDRTQQHPGHRWMRDFIVTLVNAQAGSAADAVPLS</sequence>
<protein>
    <submittedName>
        <fullName evidence="6">LysR family transcriptional regulator</fullName>
    </submittedName>
</protein>
<dbReference type="SUPFAM" id="SSF46785">
    <property type="entry name" value="Winged helix' DNA-binding domain"/>
    <property type="match status" value="1"/>
</dbReference>
<evidence type="ECO:0000313" key="7">
    <source>
        <dbReference type="Proteomes" id="UP000192721"/>
    </source>
</evidence>
<dbReference type="Gene3D" id="3.40.190.10">
    <property type="entry name" value="Periplasmic binding protein-like II"/>
    <property type="match status" value="2"/>
</dbReference>
<dbReference type="Pfam" id="PF00126">
    <property type="entry name" value="HTH_1"/>
    <property type="match status" value="1"/>
</dbReference>
<dbReference type="InterPro" id="IPR005119">
    <property type="entry name" value="LysR_subst-bd"/>
</dbReference>
<comment type="caution">
    <text evidence="6">The sequence shown here is derived from an EMBL/GenBank/DDBJ whole genome shotgun (WGS) entry which is preliminary data.</text>
</comment>
<gene>
    <name evidence="6" type="ORF">B0T45_19490</name>
</gene>
<dbReference type="SUPFAM" id="SSF53850">
    <property type="entry name" value="Periplasmic binding protein-like II"/>
    <property type="match status" value="1"/>
</dbReference>
<evidence type="ECO:0000256" key="2">
    <source>
        <dbReference type="ARBA" id="ARBA00023015"/>
    </source>
</evidence>
<dbReference type="Pfam" id="PF03466">
    <property type="entry name" value="LysR_substrate"/>
    <property type="match status" value="1"/>
</dbReference>
<dbReference type="PANTHER" id="PTHR30118">
    <property type="entry name" value="HTH-TYPE TRANSCRIPTIONAL REGULATOR LEUO-RELATED"/>
    <property type="match status" value="1"/>
</dbReference>
<evidence type="ECO:0000259" key="5">
    <source>
        <dbReference type="PROSITE" id="PS50931"/>
    </source>
</evidence>
<dbReference type="STRING" id="394935.GCA_000758475_03921"/>
<accession>A0A1W0CGR6</accession>
<dbReference type="InterPro" id="IPR036390">
    <property type="entry name" value="WH_DNA-bd_sf"/>
</dbReference>
<dbReference type="AlphaFoldDB" id="A0A1W0CGR6"/>
<organism evidence="6 7">
    <name type="scientific">Chromobacterium haemolyticum</name>
    <dbReference type="NCBI Taxonomy" id="394935"/>
    <lineage>
        <taxon>Bacteria</taxon>
        <taxon>Pseudomonadati</taxon>
        <taxon>Pseudomonadota</taxon>
        <taxon>Betaproteobacteria</taxon>
        <taxon>Neisseriales</taxon>
        <taxon>Chromobacteriaceae</taxon>
        <taxon>Chromobacterium</taxon>
    </lineage>
</organism>